<protein>
    <recommendedName>
        <fullName evidence="4">Small ribosomal subunit protein mS38</fullName>
    </recommendedName>
</protein>
<evidence type="ECO:0000313" key="7">
    <source>
        <dbReference type="EMBL" id="CAK9441713.1"/>
    </source>
</evidence>
<dbReference type="SMART" id="SM01155">
    <property type="entry name" value="DUF1713"/>
    <property type="match status" value="1"/>
</dbReference>
<dbReference type="PANTHER" id="PTHR32035">
    <property type="entry name" value="AURORA KINASE A-INTERACTING PROTEIN"/>
    <property type="match status" value="1"/>
</dbReference>
<evidence type="ECO:0000256" key="5">
    <source>
        <dbReference type="SAM" id="MobiDB-lite"/>
    </source>
</evidence>
<keyword evidence="2" id="KW-0496">Mitochondrion</keyword>
<feature type="region of interest" description="Disordered" evidence="5">
    <location>
        <begin position="189"/>
        <end position="211"/>
    </location>
</feature>
<evidence type="ECO:0000256" key="1">
    <source>
        <dbReference type="ARBA" id="ARBA00004173"/>
    </source>
</evidence>
<keyword evidence="8" id="KW-1185">Reference proteome</keyword>
<feature type="domain" description="Ribosomal protein mS38 C-terminal" evidence="6">
    <location>
        <begin position="178"/>
        <end position="211"/>
    </location>
</feature>
<dbReference type="PANTHER" id="PTHR32035:SF3">
    <property type="entry name" value="SMALL RIBOSOMAL SUBUNIT PROTEIN MS38"/>
    <property type="match status" value="1"/>
</dbReference>
<dbReference type="Pfam" id="PF08213">
    <property type="entry name" value="COX24_C"/>
    <property type="match status" value="1"/>
</dbReference>
<evidence type="ECO:0000313" key="8">
    <source>
        <dbReference type="Proteomes" id="UP001497383"/>
    </source>
</evidence>
<proteinExistence type="inferred from homology"/>
<sequence>MSNTGEGSTSITSSCNDRIGSAADTTTKYQIFLPLPTTQDQETFHSVQAEPRPHKSTVGQKMFRCLSSCASRGVSNQTSTTFFRAASRYVPHNSSNNKYIPLASSLLQAAPPPSTANSGLASLRPLLASLSGRIPAPPPSSLPPSHVITLEIIDKSGSVPSQTFEINLDNVDAENMIHTDSVLRKRRLKMKKHKHRKRRKAQRALRRRLGK</sequence>
<evidence type="ECO:0000256" key="4">
    <source>
        <dbReference type="ARBA" id="ARBA00035682"/>
    </source>
</evidence>
<dbReference type="EMBL" id="OZ022411">
    <property type="protein sequence ID" value="CAK9441713.1"/>
    <property type="molecule type" value="Genomic_DNA"/>
</dbReference>
<evidence type="ECO:0000256" key="2">
    <source>
        <dbReference type="ARBA" id="ARBA00023128"/>
    </source>
</evidence>
<dbReference type="Proteomes" id="UP001497383">
    <property type="component" value="Chromosome 7"/>
</dbReference>
<accession>A0ABP0ZWD7</accession>
<organism evidence="7 8">
    <name type="scientific">Lodderomyces beijingensis</name>
    <dbReference type="NCBI Taxonomy" id="1775926"/>
    <lineage>
        <taxon>Eukaryota</taxon>
        <taxon>Fungi</taxon>
        <taxon>Dikarya</taxon>
        <taxon>Ascomycota</taxon>
        <taxon>Saccharomycotina</taxon>
        <taxon>Pichiomycetes</taxon>
        <taxon>Debaryomycetaceae</taxon>
        <taxon>Candida/Lodderomyces clade</taxon>
        <taxon>Lodderomyces</taxon>
    </lineage>
</organism>
<evidence type="ECO:0000259" key="6">
    <source>
        <dbReference type="SMART" id="SM01155"/>
    </source>
</evidence>
<reference evidence="7 8" key="1">
    <citation type="submission" date="2024-03" db="EMBL/GenBank/DDBJ databases">
        <authorList>
            <person name="Brejova B."/>
        </authorList>
    </citation>
    <scope>NUCLEOTIDE SEQUENCE [LARGE SCALE GENOMIC DNA]</scope>
    <source>
        <strain evidence="7 8">CBS 14171</strain>
    </source>
</reference>
<gene>
    <name evidence="7" type="ORF">LODBEIA_P55810</name>
</gene>
<comment type="similarity">
    <text evidence="3">Belongs to the mitochondrion-specific ribosomal protein mS38 family.</text>
</comment>
<name>A0ABP0ZWD7_9ASCO</name>
<evidence type="ECO:0000256" key="3">
    <source>
        <dbReference type="ARBA" id="ARBA00035647"/>
    </source>
</evidence>
<dbReference type="RefSeq" id="XP_066832519.1">
    <property type="nucleotide sequence ID" value="XM_066975929.1"/>
</dbReference>
<dbReference type="GeneID" id="92210777"/>
<comment type="subcellular location">
    <subcellularLocation>
        <location evidence="1">Mitochondrion</location>
    </subcellularLocation>
</comment>
<dbReference type="InterPro" id="IPR013177">
    <property type="entry name" value="Ribosomal_mS38_C"/>
</dbReference>